<dbReference type="EMBL" id="MNCJ02000316">
    <property type="protein sequence ID" value="KAF5822986.1"/>
    <property type="molecule type" value="Genomic_DNA"/>
</dbReference>
<sequence length="63" mass="7014">MFLSSPSASLNLLLETSSISISYSSASFLSHSQTSDKLFHIITQSRSSHVIHLHFISISYRSK</sequence>
<protein>
    <submittedName>
        <fullName evidence="2">Uncharacterized protein</fullName>
    </submittedName>
</protein>
<evidence type="ECO:0000313" key="3">
    <source>
        <dbReference type="Proteomes" id="UP000215914"/>
    </source>
</evidence>
<keyword evidence="3" id="KW-1185">Reference proteome</keyword>
<gene>
    <name evidence="2" type="ORF">HannXRQ_Chr01g0021971</name>
    <name evidence="1" type="ORF">HanXRQr2_Chr01g0033341</name>
</gene>
<organism evidence="2 3">
    <name type="scientific">Helianthus annuus</name>
    <name type="common">Common sunflower</name>
    <dbReference type="NCBI Taxonomy" id="4232"/>
    <lineage>
        <taxon>Eukaryota</taxon>
        <taxon>Viridiplantae</taxon>
        <taxon>Streptophyta</taxon>
        <taxon>Embryophyta</taxon>
        <taxon>Tracheophyta</taxon>
        <taxon>Spermatophyta</taxon>
        <taxon>Magnoliopsida</taxon>
        <taxon>eudicotyledons</taxon>
        <taxon>Gunneridae</taxon>
        <taxon>Pentapetalae</taxon>
        <taxon>asterids</taxon>
        <taxon>campanulids</taxon>
        <taxon>Asterales</taxon>
        <taxon>Asteraceae</taxon>
        <taxon>Asteroideae</taxon>
        <taxon>Heliantheae alliance</taxon>
        <taxon>Heliantheae</taxon>
        <taxon>Helianthus</taxon>
    </lineage>
</organism>
<reference evidence="2" key="2">
    <citation type="submission" date="2017-02" db="EMBL/GenBank/DDBJ databases">
        <title>Sunflower complete genome.</title>
        <authorList>
            <person name="Langlade N."/>
            <person name="Munos S."/>
        </authorList>
    </citation>
    <scope>NUCLEOTIDE SEQUENCE [LARGE SCALE GENOMIC DNA]</scope>
    <source>
        <tissue evidence="2">Leaves</tissue>
    </source>
</reference>
<reference evidence="1 3" key="1">
    <citation type="journal article" date="2017" name="Nature">
        <title>The sunflower genome provides insights into oil metabolism, flowering and Asterid evolution.</title>
        <authorList>
            <person name="Badouin H."/>
            <person name="Gouzy J."/>
            <person name="Grassa C.J."/>
            <person name="Murat F."/>
            <person name="Staton S.E."/>
            <person name="Cottret L."/>
            <person name="Lelandais-Briere C."/>
            <person name="Owens G.L."/>
            <person name="Carrere S."/>
            <person name="Mayjonade B."/>
            <person name="Legrand L."/>
            <person name="Gill N."/>
            <person name="Kane N.C."/>
            <person name="Bowers J.E."/>
            <person name="Hubner S."/>
            <person name="Bellec A."/>
            <person name="Berard A."/>
            <person name="Berges H."/>
            <person name="Blanchet N."/>
            <person name="Boniface M.C."/>
            <person name="Brunel D."/>
            <person name="Catrice O."/>
            <person name="Chaidir N."/>
            <person name="Claudel C."/>
            <person name="Donnadieu C."/>
            <person name="Faraut T."/>
            <person name="Fievet G."/>
            <person name="Helmstetter N."/>
            <person name="King M."/>
            <person name="Knapp S.J."/>
            <person name="Lai Z."/>
            <person name="Le Paslier M.C."/>
            <person name="Lippi Y."/>
            <person name="Lorenzon L."/>
            <person name="Mandel J.R."/>
            <person name="Marage G."/>
            <person name="Marchand G."/>
            <person name="Marquand E."/>
            <person name="Bret-Mestries E."/>
            <person name="Morien E."/>
            <person name="Nambeesan S."/>
            <person name="Nguyen T."/>
            <person name="Pegot-Espagnet P."/>
            <person name="Pouilly N."/>
            <person name="Raftis F."/>
            <person name="Sallet E."/>
            <person name="Schiex T."/>
            <person name="Thomas J."/>
            <person name="Vandecasteele C."/>
            <person name="Vares D."/>
            <person name="Vear F."/>
            <person name="Vautrin S."/>
            <person name="Crespi M."/>
            <person name="Mangin B."/>
            <person name="Burke J.M."/>
            <person name="Salse J."/>
            <person name="Munos S."/>
            <person name="Vincourt P."/>
            <person name="Rieseberg L.H."/>
            <person name="Langlade N.B."/>
        </authorList>
    </citation>
    <scope>NUCLEOTIDE SEQUENCE [LARGE SCALE GENOMIC DNA]</scope>
    <source>
        <strain evidence="3">cv. SF193</strain>
        <tissue evidence="1">Leaves</tissue>
    </source>
</reference>
<dbReference type="InParanoid" id="A0A251VQ96"/>
<reference evidence="1" key="3">
    <citation type="submission" date="2020-06" db="EMBL/GenBank/DDBJ databases">
        <title>Helianthus annuus Genome sequencing and assembly Release 2.</title>
        <authorList>
            <person name="Gouzy J."/>
            <person name="Langlade N."/>
            <person name="Munos S."/>
        </authorList>
    </citation>
    <scope>NUCLEOTIDE SEQUENCE</scope>
    <source>
        <tissue evidence="1">Leaves</tissue>
    </source>
</reference>
<proteinExistence type="predicted"/>
<dbReference type="EMBL" id="CM007890">
    <property type="protein sequence ID" value="OTG37725.1"/>
    <property type="molecule type" value="Genomic_DNA"/>
</dbReference>
<dbReference type="Proteomes" id="UP000215914">
    <property type="component" value="Chromosome 1"/>
</dbReference>
<name>A0A251VQ96_HELAN</name>
<accession>A0A251VQ96</accession>
<dbReference type="Gramene" id="mRNA:HanXRQr2_Chr01g0033341">
    <property type="protein sequence ID" value="mRNA:HanXRQr2_Chr01g0033341"/>
    <property type="gene ID" value="HanXRQr2_Chr01g0033341"/>
</dbReference>
<dbReference type="AlphaFoldDB" id="A0A251VQ96"/>
<evidence type="ECO:0000313" key="2">
    <source>
        <dbReference type="EMBL" id="OTG37725.1"/>
    </source>
</evidence>
<evidence type="ECO:0000313" key="1">
    <source>
        <dbReference type="EMBL" id="KAF5822986.1"/>
    </source>
</evidence>